<gene>
    <name evidence="1" type="ORF">E3W66_01460</name>
</gene>
<dbReference type="InterPro" id="IPR007459">
    <property type="entry name" value="DNA_pol3_chi"/>
</dbReference>
<accession>A0A4Y8UMY7</accession>
<dbReference type="Proteomes" id="UP000298133">
    <property type="component" value="Unassembled WGS sequence"/>
</dbReference>
<sequence>MTSISFYKVGGDHAAAALLACQLILKASQRDQPVLCLVEREQQAEALSQQLWAVEPHAFVAHGRELHQPVAITTGDQPGDHHGLLLNLCAQTPSWFSRFDRVIELIHSEPHYQQAKRERFAFYQQRGYPLDYHDLSAKFPAASGSASA</sequence>
<protein>
    <submittedName>
        <fullName evidence="1">DNA polymerase III subunit chi</fullName>
    </submittedName>
</protein>
<organism evidence="1 2">
    <name type="scientific">Gammaproteobacteria bacterium LSUCC0057</name>
    <dbReference type="NCBI Taxonomy" id="2559237"/>
    <lineage>
        <taxon>Bacteria</taxon>
        <taxon>Pseudomonadati</taxon>
        <taxon>Pseudomonadota</taxon>
        <taxon>Gammaproteobacteria</taxon>
        <taxon>Cellvibrionales</taxon>
        <taxon>Porticoccaceae</taxon>
        <taxon>SAR92 clade</taxon>
    </lineage>
</organism>
<dbReference type="EMBL" id="SPIA01000001">
    <property type="protein sequence ID" value="TFH68653.1"/>
    <property type="molecule type" value="Genomic_DNA"/>
</dbReference>
<name>A0A4Y8UMY7_9GAMM</name>
<dbReference type="OrthoDB" id="5297568at2"/>
<dbReference type="GO" id="GO:0032298">
    <property type="term" value="P:positive regulation of DNA-templated DNA replication initiation"/>
    <property type="evidence" value="ECO:0007669"/>
    <property type="project" value="TreeGrafter"/>
</dbReference>
<keyword evidence="2" id="KW-1185">Reference proteome</keyword>
<evidence type="ECO:0000313" key="2">
    <source>
        <dbReference type="Proteomes" id="UP000298133"/>
    </source>
</evidence>
<comment type="caution">
    <text evidence="1">The sequence shown here is derived from an EMBL/GenBank/DDBJ whole genome shotgun (WGS) entry which is preliminary data.</text>
</comment>
<dbReference type="GO" id="GO:0006260">
    <property type="term" value="P:DNA replication"/>
    <property type="evidence" value="ECO:0007669"/>
    <property type="project" value="InterPro"/>
</dbReference>
<dbReference type="Pfam" id="PF04364">
    <property type="entry name" value="DNA_pol3_chi"/>
    <property type="match status" value="1"/>
</dbReference>
<dbReference type="GO" id="GO:0003887">
    <property type="term" value="F:DNA-directed DNA polymerase activity"/>
    <property type="evidence" value="ECO:0007669"/>
    <property type="project" value="InterPro"/>
</dbReference>
<dbReference type="PANTHER" id="PTHR38767">
    <property type="entry name" value="DNA POLYMERASE III SUBUNIT CHI"/>
    <property type="match status" value="1"/>
</dbReference>
<dbReference type="PANTHER" id="PTHR38767:SF1">
    <property type="entry name" value="DNA POLYMERASE III SUBUNIT CHI"/>
    <property type="match status" value="1"/>
</dbReference>
<reference evidence="1 2" key="1">
    <citation type="submission" date="2019-03" db="EMBL/GenBank/DDBJ databases">
        <title>Draft genome of Gammaproteobacteria bacterium LSUCC0057, a member of the SAR92 clade.</title>
        <authorList>
            <person name="Lanclos V.C."/>
            <person name="Doiron C."/>
            <person name="Henson M.W."/>
            <person name="Thrash J.C."/>
        </authorList>
    </citation>
    <scope>NUCLEOTIDE SEQUENCE [LARGE SCALE GENOMIC DNA]</scope>
    <source>
        <strain evidence="1 2">LSUCC0057</strain>
    </source>
</reference>
<evidence type="ECO:0000313" key="1">
    <source>
        <dbReference type="EMBL" id="TFH68653.1"/>
    </source>
</evidence>
<proteinExistence type="predicted"/>
<dbReference type="InterPro" id="IPR036768">
    <property type="entry name" value="PolIII_chi_sf"/>
</dbReference>
<dbReference type="Gene3D" id="3.40.50.10110">
    <property type="entry name" value="DNA polymerase III subunit chi"/>
    <property type="match status" value="1"/>
</dbReference>
<dbReference type="GO" id="GO:0003677">
    <property type="term" value="F:DNA binding"/>
    <property type="evidence" value="ECO:0007669"/>
    <property type="project" value="InterPro"/>
</dbReference>
<dbReference type="SUPFAM" id="SSF102400">
    <property type="entry name" value="DNA polymerase III chi subunit"/>
    <property type="match status" value="1"/>
</dbReference>
<dbReference type="AlphaFoldDB" id="A0A4Y8UMY7"/>